<dbReference type="AlphaFoldDB" id="A0A840VJB8"/>
<dbReference type="EMBL" id="JACHFD010000053">
    <property type="protein sequence ID" value="MBB5353960.1"/>
    <property type="molecule type" value="Genomic_DNA"/>
</dbReference>
<sequence length="148" mass="17168">MRPWYRSRLFWLALFPLLFVLWAWWDSTSHRTTLEILDSGPGKRFWEVTSHLSELSIEIGGASPAIFLPDDHSFEREEASGASWTTLFPSSFEIYRFGQDDGGRRRIGIDIGYFTVATAYPLFLLSVMLWRYRKRANPKSEQAEDGDP</sequence>
<reference evidence="2 3" key="1">
    <citation type="submission" date="2020-08" db="EMBL/GenBank/DDBJ databases">
        <title>Genomic Encyclopedia of Type Strains, Phase IV (KMG-IV): sequencing the most valuable type-strain genomes for metagenomic binning, comparative biology and taxonomic classification.</title>
        <authorList>
            <person name="Goeker M."/>
        </authorList>
    </citation>
    <scope>NUCLEOTIDE SEQUENCE [LARGE SCALE GENOMIC DNA]</scope>
    <source>
        <strain evidence="2 3">YC6886</strain>
    </source>
</reference>
<dbReference type="Proteomes" id="UP000557717">
    <property type="component" value="Unassembled WGS sequence"/>
</dbReference>
<dbReference type="RefSeq" id="WP_184022483.1">
    <property type="nucleotide sequence ID" value="NZ_JACHFD010000053.1"/>
</dbReference>
<keyword evidence="1" id="KW-1133">Transmembrane helix</keyword>
<proteinExistence type="predicted"/>
<gene>
    <name evidence="2" type="ORF">HNR46_004231</name>
</gene>
<feature type="transmembrane region" description="Helical" evidence="1">
    <location>
        <begin position="9"/>
        <end position="25"/>
    </location>
</feature>
<evidence type="ECO:0000256" key="1">
    <source>
        <dbReference type="SAM" id="Phobius"/>
    </source>
</evidence>
<comment type="caution">
    <text evidence="2">The sequence shown here is derived from an EMBL/GenBank/DDBJ whole genome shotgun (WGS) entry which is preliminary data.</text>
</comment>
<protein>
    <submittedName>
        <fullName evidence="2">Uncharacterized protein</fullName>
    </submittedName>
</protein>
<feature type="transmembrane region" description="Helical" evidence="1">
    <location>
        <begin position="111"/>
        <end position="130"/>
    </location>
</feature>
<organism evidence="2 3">
    <name type="scientific">Haloferula luteola</name>
    <dbReference type="NCBI Taxonomy" id="595692"/>
    <lineage>
        <taxon>Bacteria</taxon>
        <taxon>Pseudomonadati</taxon>
        <taxon>Verrucomicrobiota</taxon>
        <taxon>Verrucomicrobiia</taxon>
        <taxon>Verrucomicrobiales</taxon>
        <taxon>Verrucomicrobiaceae</taxon>
        <taxon>Haloferula</taxon>
    </lineage>
</organism>
<evidence type="ECO:0000313" key="3">
    <source>
        <dbReference type="Proteomes" id="UP000557717"/>
    </source>
</evidence>
<name>A0A840VJB8_9BACT</name>
<keyword evidence="1" id="KW-0812">Transmembrane</keyword>
<evidence type="ECO:0000313" key="2">
    <source>
        <dbReference type="EMBL" id="MBB5353960.1"/>
    </source>
</evidence>
<accession>A0A840VJB8</accession>
<keyword evidence="1" id="KW-0472">Membrane</keyword>
<keyword evidence="3" id="KW-1185">Reference proteome</keyword>